<dbReference type="PROSITE" id="PS51257">
    <property type="entry name" value="PROKAR_LIPOPROTEIN"/>
    <property type="match status" value="1"/>
</dbReference>
<accession>A0A9N9E1C7</accession>
<evidence type="ECO:0000313" key="3">
    <source>
        <dbReference type="Proteomes" id="UP000789375"/>
    </source>
</evidence>
<feature type="transmembrane region" description="Helical" evidence="1">
    <location>
        <begin position="6"/>
        <end position="28"/>
    </location>
</feature>
<evidence type="ECO:0000313" key="2">
    <source>
        <dbReference type="EMBL" id="CAG8658833.1"/>
    </source>
</evidence>
<evidence type="ECO:0000256" key="1">
    <source>
        <dbReference type="SAM" id="Phobius"/>
    </source>
</evidence>
<dbReference type="EMBL" id="CAJVPP010005018">
    <property type="protein sequence ID" value="CAG8658833.1"/>
    <property type="molecule type" value="Genomic_DNA"/>
</dbReference>
<protein>
    <submittedName>
        <fullName evidence="2">10346_t:CDS:1</fullName>
    </submittedName>
</protein>
<keyword evidence="1" id="KW-0472">Membrane</keyword>
<comment type="caution">
    <text evidence="2">The sequence shown here is derived from an EMBL/GenBank/DDBJ whole genome shotgun (WGS) entry which is preliminary data.</text>
</comment>
<dbReference type="Proteomes" id="UP000789375">
    <property type="component" value="Unassembled WGS sequence"/>
</dbReference>
<sequence length="167" mass="19372">MNSKNCHIFFITIVPVIIVLLSLSCYSIEFEIIEIYRAEFNQLDIDRFPDGTILLVDKAEFADFNYANSTIVVNSVRLLHPNKTIKDLFAFTQLCPNTNLNCFIKTIIPFKENHVLMIYINELRQYTVVIADWSDNIIWNDTTITLGNLEIGTPLIIQNNFYDENRS</sequence>
<feature type="non-terminal residue" evidence="2">
    <location>
        <position position="167"/>
    </location>
</feature>
<name>A0A9N9E1C7_FUNMO</name>
<organism evidence="2 3">
    <name type="scientific">Funneliformis mosseae</name>
    <name type="common">Endomycorrhizal fungus</name>
    <name type="synonym">Glomus mosseae</name>
    <dbReference type="NCBI Taxonomy" id="27381"/>
    <lineage>
        <taxon>Eukaryota</taxon>
        <taxon>Fungi</taxon>
        <taxon>Fungi incertae sedis</taxon>
        <taxon>Mucoromycota</taxon>
        <taxon>Glomeromycotina</taxon>
        <taxon>Glomeromycetes</taxon>
        <taxon>Glomerales</taxon>
        <taxon>Glomeraceae</taxon>
        <taxon>Funneliformis</taxon>
    </lineage>
</organism>
<dbReference type="AlphaFoldDB" id="A0A9N9E1C7"/>
<keyword evidence="1" id="KW-1133">Transmembrane helix</keyword>
<keyword evidence="1" id="KW-0812">Transmembrane</keyword>
<proteinExistence type="predicted"/>
<keyword evidence="3" id="KW-1185">Reference proteome</keyword>
<reference evidence="2" key="1">
    <citation type="submission" date="2021-06" db="EMBL/GenBank/DDBJ databases">
        <authorList>
            <person name="Kallberg Y."/>
            <person name="Tangrot J."/>
            <person name="Rosling A."/>
        </authorList>
    </citation>
    <scope>NUCLEOTIDE SEQUENCE</scope>
    <source>
        <strain evidence="2">87-6 pot B 2015</strain>
    </source>
</reference>
<gene>
    <name evidence="2" type="ORF">FMOSSE_LOCUS11840</name>
</gene>